<keyword evidence="5 11" id="KW-1133">Transmembrane helix</keyword>
<proteinExistence type="predicted"/>
<keyword evidence="6" id="KW-0297">G-protein coupled receptor</keyword>
<keyword evidence="10" id="KW-0807">Transducer</keyword>
<dbReference type="PANTHER" id="PTHR24061:SF528">
    <property type="entry name" value="C-FAMILY ODORANT RECEPTOR OLFCD2-RELATED"/>
    <property type="match status" value="1"/>
</dbReference>
<dbReference type="InterPro" id="IPR000068">
    <property type="entry name" value="GPCR_3_Ca_sens_rcpt-rel"/>
</dbReference>
<feature type="transmembrane region" description="Helical" evidence="11">
    <location>
        <begin position="600"/>
        <end position="621"/>
    </location>
</feature>
<evidence type="ECO:0000256" key="10">
    <source>
        <dbReference type="ARBA" id="ARBA00023224"/>
    </source>
</evidence>
<evidence type="ECO:0000256" key="9">
    <source>
        <dbReference type="ARBA" id="ARBA00023180"/>
    </source>
</evidence>
<feature type="transmembrane region" description="Helical" evidence="11">
    <location>
        <begin position="562"/>
        <end position="588"/>
    </location>
</feature>
<dbReference type="CDD" id="cd15283">
    <property type="entry name" value="7tmC_V2R_pheromone"/>
    <property type="match status" value="1"/>
</dbReference>
<evidence type="ECO:0000313" key="15">
    <source>
        <dbReference type="Proteomes" id="UP000694620"/>
    </source>
</evidence>
<feature type="chain" id="PRO_5034862695" evidence="12">
    <location>
        <begin position="16"/>
        <end position="818"/>
    </location>
</feature>
<dbReference type="SUPFAM" id="SSF53822">
    <property type="entry name" value="Periplasmic binding protein-like I"/>
    <property type="match status" value="1"/>
</dbReference>
<keyword evidence="7 11" id="KW-0472">Membrane</keyword>
<evidence type="ECO:0000259" key="13">
    <source>
        <dbReference type="PROSITE" id="PS50259"/>
    </source>
</evidence>
<dbReference type="InterPro" id="IPR038550">
    <property type="entry name" value="GPCR_3_9-Cys_sf"/>
</dbReference>
<sequence length="818" mass="91544">MIAVTLVLLAVFVKAEDTICKMLQTQPDEPLFAKDGDIIIGGIFSFHNSIADEKPMFKEMPGFNIKEFLFAKTMAFAAEEINNNSNILPGISMGYKIYDDCSSVPLAMKAAMALVNGLEKSVTNFSCTKPSNFYAIIGMSDSTPTIAVTTSIRSYHIPVISYYSTCACLSKKLDFPTFFRTIPSDYHQSKALAQLVKHFGWTWLGALSSDNDYGKAGIAAFIEAVQKEGLCVEYAHSIYRNSPREKVLTLVDIIKKASSKVIVVFAIFSDLEDLIKELFLQNVTSLQWIGSEGWISSEYMATKENYSVLKGALGLAISNVIIPSLPDYLNDIRPSEIPKSIDLNMSWVSAFNCSLETEVLRNISCIEAPRQISKQYTDVPDVRIANNVYKAVYAIAHSLHSLFECQYNLTNDTCSDKSKVEPWQVLEKLKKVNYTTSYGENVYFDENGDPVAKYDLINWQKSEEGAIKFVTVGLYDSSLPVGKQFFMNNVSIMWRDGYNKVPKSVCSESCQPGTRKAVQKGKPICCFDCLICGEGRNQQHDRYRLLDQCILKDIEFLTFGEIMGILLVILSILGTMVTLTVATVFFKYRQTPVVKANNSELSFLLLFSLTFCFLCSLTFIGEPSDWSCMLRHTAFGITFVLCISCILGKTLVVLMAFRATLPAIQILICALWLILSPPFPIKNMQHYNDKIILECDLGSAVTFYSVLGYIGFLSIMCFILAFLARKLPDNFNEAKFITFSMLIFCAVWLAFIPAYISSPGKYTVAVEIFAIVASSFGLLFCIFAPKCYIILLKPEKNTKKFLVNLSSPNIELINNFYG</sequence>
<evidence type="ECO:0000256" key="2">
    <source>
        <dbReference type="ARBA" id="ARBA00022475"/>
    </source>
</evidence>
<name>A0A8C4RUX8_ERPCA</name>
<feature type="transmembrane region" description="Helical" evidence="11">
    <location>
        <begin position="736"/>
        <end position="756"/>
    </location>
</feature>
<evidence type="ECO:0000256" key="6">
    <source>
        <dbReference type="ARBA" id="ARBA00023040"/>
    </source>
</evidence>
<dbReference type="Gene3D" id="2.10.50.30">
    <property type="entry name" value="GPCR, family 3, nine cysteines domain"/>
    <property type="match status" value="1"/>
</dbReference>
<dbReference type="InterPro" id="IPR011500">
    <property type="entry name" value="GPCR_3_9-Cys_dom"/>
</dbReference>
<feature type="transmembrane region" description="Helical" evidence="11">
    <location>
        <begin position="664"/>
        <end position="681"/>
    </location>
</feature>
<dbReference type="InterPro" id="IPR017978">
    <property type="entry name" value="GPCR_3_C"/>
</dbReference>
<accession>A0A8C4RUX8</accession>
<dbReference type="PRINTS" id="PR00248">
    <property type="entry name" value="GPCRMGR"/>
</dbReference>
<dbReference type="FunFam" id="3.40.50.2300:FF:000016">
    <property type="entry name" value="Taste 1 receptor member 2"/>
    <property type="match status" value="1"/>
</dbReference>
<dbReference type="GeneTree" id="ENSGT01050000244874"/>
<evidence type="ECO:0000256" key="7">
    <source>
        <dbReference type="ARBA" id="ARBA00023136"/>
    </source>
</evidence>
<dbReference type="InterPro" id="IPR004073">
    <property type="entry name" value="GPCR_3_vmron_rcpt_2"/>
</dbReference>
<dbReference type="Gene3D" id="3.40.50.2300">
    <property type="match status" value="2"/>
</dbReference>
<evidence type="ECO:0000313" key="14">
    <source>
        <dbReference type="Ensembl" id="ENSECRP00000007138.1"/>
    </source>
</evidence>
<dbReference type="InterPro" id="IPR001828">
    <property type="entry name" value="ANF_lig-bd_rcpt"/>
</dbReference>
<evidence type="ECO:0000256" key="5">
    <source>
        <dbReference type="ARBA" id="ARBA00022989"/>
    </source>
</evidence>
<dbReference type="InterPro" id="IPR000337">
    <property type="entry name" value="GPCR_3"/>
</dbReference>
<feature type="transmembrane region" description="Helical" evidence="11">
    <location>
        <begin position="701"/>
        <end position="724"/>
    </location>
</feature>
<dbReference type="PROSITE" id="PS00981">
    <property type="entry name" value="G_PROTEIN_RECEP_F3_3"/>
    <property type="match status" value="1"/>
</dbReference>
<feature type="transmembrane region" description="Helical" evidence="11">
    <location>
        <begin position="633"/>
        <end position="657"/>
    </location>
</feature>
<feature type="transmembrane region" description="Helical" evidence="11">
    <location>
        <begin position="768"/>
        <end position="791"/>
    </location>
</feature>
<reference evidence="14" key="2">
    <citation type="submission" date="2025-08" db="UniProtKB">
        <authorList>
            <consortium name="Ensembl"/>
        </authorList>
    </citation>
    <scope>IDENTIFICATION</scope>
</reference>
<dbReference type="Pfam" id="PF07562">
    <property type="entry name" value="NCD3G"/>
    <property type="match status" value="1"/>
</dbReference>
<evidence type="ECO:0000256" key="3">
    <source>
        <dbReference type="ARBA" id="ARBA00022692"/>
    </source>
</evidence>
<keyword evidence="4 12" id="KW-0732">Signal</keyword>
<evidence type="ECO:0000256" key="8">
    <source>
        <dbReference type="ARBA" id="ARBA00023170"/>
    </source>
</evidence>
<evidence type="ECO:0000256" key="11">
    <source>
        <dbReference type="SAM" id="Phobius"/>
    </source>
</evidence>
<keyword evidence="8" id="KW-0675">Receptor</keyword>
<evidence type="ECO:0000256" key="12">
    <source>
        <dbReference type="SAM" id="SignalP"/>
    </source>
</evidence>
<keyword evidence="9" id="KW-0325">Glycoprotein</keyword>
<keyword evidence="2" id="KW-1003">Cell membrane</keyword>
<keyword evidence="3 11" id="KW-0812">Transmembrane</keyword>
<reference evidence="14" key="3">
    <citation type="submission" date="2025-09" db="UniProtKB">
        <authorList>
            <consortium name="Ensembl"/>
        </authorList>
    </citation>
    <scope>IDENTIFICATION</scope>
</reference>
<dbReference type="PRINTS" id="PR01535">
    <property type="entry name" value="VOMERONASL2R"/>
</dbReference>
<dbReference type="AlphaFoldDB" id="A0A8C4RUX8"/>
<feature type="signal peptide" evidence="12">
    <location>
        <begin position="1"/>
        <end position="15"/>
    </location>
</feature>
<comment type="subcellular location">
    <subcellularLocation>
        <location evidence="1">Cell membrane</location>
        <topology evidence="1">Multi-pass membrane protein</topology>
    </subcellularLocation>
</comment>
<dbReference type="InterPro" id="IPR017979">
    <property type="entry name" value="GPCR_3_CS"/>
</dbReference>
<organism evidence="14 15">
    <name type="scientific">Erpetoichthys calabaricus</name>
    <name type="common">Rope fish</name>
    <name type="synonym">Calamoichthys calabaricus</name>
    <dbReference type="NCBI Taxonomy" id="27687"/>
    <lineage>
        <taxon>Eukaryota</taxon>
        <taxon>Metazoa</taxon>
        <taxon>Chordata</taxon>
        <taxon>Craniata</taxon>
        <taxon>Vertebrata</taxon>
        <taxon>Euteleostomi</taxon>
        <taxon>Actinopterygii</taxon>
        <taxon>Polypteriformes</taxon>
        <taxon>Polypteridae</taxon>
        <taxon>Erpetoichthys</taxon>
    </lineage>
</organism>
<dbReference type="InterPro" id="IPR028082">
    <property type="entry name" value="Peripla_BP_I"/>
</dbReference>
<evidence type="ECO:0000256" key="4">
    <source>
        <dbReference type="ARBA" id="ARBA00022729"/>
    </source>
</evidence>
<evidence type="ECO:0000256" key="1">
    <source>
        <dbReference type="ARBA" id="ARBA00004651"/>
    </source>
</evidence>
<dbReference type="GO" id="GO:0005886">
    <property type="term" value="C:plasma membrane"/>
    <property type="evidence" value="ECO:0007669"/>
    <property type="project" value="UniProtKB-SubCell"/>
</dbReference>
<protein>
    <submittedName>
        <fullName evidence="14">Olfactory receptor C family, j1</fullName>
    </submittedName>
</protein>
<dbReference type="PANTHER" id="PTHR24061">
    <property type="entry name" value="CALCIUM-SENSING RECEPTOR-RELATED"/>
    <property type="match status" value="1"/>
</dbReference>
<dbReference type="GO" id="GO:0004930">
    <property type="term" value="F:G protein-coupled receptor activity"/>
    <property type="evidence" value="ECO:0007669"/>
    <property type="project" value="UniProtKB-KW"/>
</dbReference>
<dbReference type="PROSITE" id="PS50259">
    <property type="entry name" value="G_PROTEIN_RECEP_F3_4"/>
    <property type="match status" value="1"/>
</dbReference>
<dbReference type="Proteomes" id="UP000694620">
    <property type="component" value="Chromosome 2"/>
</dbReference>
<feature type="domain" description="G-protein coupled receptors family 3 profile" evidence="13">
    <location>
        <begin position="563"/>
        <end position="806"/>
    </location>
</feature>
<dbReference type="Pfam" id="PF00003">
    <property type="entry name" value="7tm_3"/>
    <property type="match status" value="1"/>
</dbReference>
<keyword evidence="15" id="KW-1185">Reference proteome</keyword>
<dbReference type="Pfam" id="PF01094">
    <property type="entry name" value="ANF_receptor"/>
    <property type="match status" value="1"/>
</dbReference>
<reference evidence="14" key="1">
    <citation type="submission" date="2021-06" db="EMBL/GenBank/DDBJ databases">
        <authorList>
            <consortium name="Wellcome Sanger Institute Data Sharing"/>
        </authorList>
    </citation>
    <scope>NUCLEOTIDE SEQUENCE [LARGE SCALE GENOMIC DNA]</scope>
</reference>
<dbReference type="Ensembl" id="ENSECRT00000007252.1">
    <property type="protein sequence ID" value="ENSECRP00000007138.1"/>
    <property type="gene ID" value="ENSECRG00000004755.1"/>
</dbReference>